<dbReference type="Proteomes" id="UP000029452">
    <property type="component" value="Unassembled WGS sequence"/>
</dbReference>
<sequence>MIQKPDLHGFLLSRTTSFPSCQPCLSQCFSRFDNPGMGPLK</sequence>
<evidence type="ECO:0000313" key="2">
    <source>
        <dbReference type="Proteomes" id="UP000029452"/>
    </source>
</evidence>
<accession>A0A094YHK8</accession>
<protein>
    <submittedName>
        <fullName evidence="1">Uncharacterized protein</fullName>
    </submittedName>
</protein>
<evidence type="ECO:0000313" key="1">
    <source>
        <dbReference type="EMBL" id="KGA92681.1"/>
    </source>
</evidence>
<proteinExistence type="predicted"/>
<dbReference type="AlphaFoldDB" id="A0A094YHK8"/>
<comment type="caution">
    <text evidence="1">The sequence shown here is derived from an EMBL/GenBank/DDBJ whole genome shotgun (WGS) entry which is preliminary data.</text>
</comment>
<organism evidence="1 2">
    <name type="scientific">Leptospirillum ferriphilum</name>
    <dbReference type="NCBI Taxonomy" id="178606"/>
    <lineage>
        <taxon>Bacteria</taxon>
        <taxon>Pseudomonadati</taxon>
        <taxon>Nitrospirota</taxon>
        <taxon>Nitrospiria</taxon>
        <taxon>Nitrospirales</taxon>
        <taxon>Nitrospiraceae</taxon>
        <taxon>Leptospirillum</taxon>
    </lineage>
</organism>
<gene>
    <name evidence="1" type="ORF">LptCag_2722</name>
</gene>
<dbReference type="PATRIC" id="fig|178606.4.peg.2585"/>
<name>A0A094YHK8_9BACT</name>
<dbReference type="EMBL" id="JPGK01000013">
    <property type="protein sequence ID" value="KGA92681.1"/>
    <property type="molecule type" value="Genomic_DNA"/>
</dbReference>
<reference evidence="1 2" key="1">
    <citation type="submission" date="2014-06" db="EMBL/GenBank/DDBJ databases">
        <title>Draft genome sequence of iron oxidizing acidophile Leptospirillum ferriphilum DSM14647.</title>
        <authorList>
            <person name="Cardenas J.P."/>
            <person name="Lazcano M."/>
            <person name="Ossandon F.J."/>
            <person name="Corbett M."/>
            <person name="Holmes D.S."/>
            <person name="Watkin E."/>
        </authorList>
    </citation>
    <scope>NUCLEOTIDE SEQUENCE [LARGE SCALE GENOMIC DNA]</scope>
    <source>
        <strain evidence="1 2">DSM 14647</strain>
    </source>
</reference>